<keyword evidence="3" id="KW-0378">Hydrolase</keyword>
<organism evidence="3 4">
    <name type="scientific">Rugamonas brunnea</name>
    <dbReference type="NCBI Taxonomy" id="2758569"/>
    <lineage>
        <taxon>Bacteria</taxon>
        <taxon>Pseudomonadati</taxon>
        <taxon>Pseudomonadota</taxon>
        <taxon>Betaproteobacteria</taxon>
        <taxon>Burkholderiales</taxon>
        <taxon>Oxalobacteraceae</taxon>
        <taxon>Telluria group</taxon>
        <taxon>Rugamonas</taxon>
    </lineage>
</organism>
<sequence length="329" mass="35763">MAIPDFQTLMLPVLRISAATKDEVKISDVVTQLAHEFALTPEELSQLLPSGKQTTFANRIHWAKSYLGKAGLIELTRRAHFRVTERGLGVVESPPERIDIKYLNQFPGFQKFREGVSEGGEAENGSALGKAGASGPGADIDAEADMLGSTEIATILTPDEVMRSAHHQLEVALADEMLQRIRSGTPAFFERLVVNLLVAMGYGGGSAYDVEKALVGGPGDGGIDGVIDQDPLGLDRIYVQAKRYASTNTVGAADIRDFFGSLDRFKASKGLFVSASTFTASARQTAEQLSKRIVLIDGTHLTRLMIQHRVGCQIEETLHVKKIDEEFFE</sequence>
<keyword evidence="3" id="KW-0255">Endonuclease</keyword>
<feature type="domain" description="Restriction system protein Mrr-like N-terminal" evidence="2">
    <location>
        <begin position="6"/>
        <end position="91"/>
    </location>
</feature>
<dbReference type="EMBL" id="JACEZT010000029">
    <property type="protein sequence ID" value="MBA5640254.1"/>
    <property type="molecule type" value="Genomic_DNA"/>
</dbReference>
<dbReference type="InterPro" id="IPR052906">
    <property type="entry name" value="Type_IV_Methyl-Rstrct_Enzyme"/>
</dbReference>
<evidence type="ECO:0000313" key="3">
    <source>
        <dbReference type="EMBL" id="MBA5640254.1"/>
    </source>
</evidence>
<accession>A0A7W2EX53</accession>
<dbReference type="GO" id="GO:0009307">
    <property type="term" value="P:DNA restriction-modification system"/>
    <property type="evidence" value="ECO:0007669"/>
    <property type="project" value="InterPro"/>
</dbReference>
<proteinExistence type="predicted"/>
<keyword evidence="3" id="KW-0540">Nuclease</keyword>
<feature type="domain" description="Restriction endonuclease type IV Mrr" evidence="1">
    <location>
        <begin position="182"/>
        <end position="305"/>
    </location>
</feature>
<protein>
    <submittedName>
        <fullName evidence="3">Restriction endonuclease</fullName>
    </submittedName>
</protein>
<name>A0A7W2EX53_9BURK</name>
<dbReference type="PANTHER" id="PTHR30015">
    <property type="entry name" value="MRR RESTRICTION SYSTEM PROTEIN"/>
    <property type="match status" value="1"/>
</dbReference>
<dbReference type="Pfam" id="PF14338">
    <property type="entry name" value="Mrr_N"/>
    <property type="match status" value="1"/>
</dbReference>
<dbReference type="RefSeq" id="WP_182167502.1">
    <property type="nucleotide sequence ID" value="NZ_JACEZT010000029.1"/>
</dbReference>
<dbReference type="GO" id="GO:0003677">
    <property type="term" value="F:DNA binding"/>
    <property type="evidence" value="ECO:0007669"/>
    <property type="project" value="InterPro"/>
</dbReference>
<dbReference type="Pfam" id="PF04471">
    <property type="entry name" value="Mrr_cat"/>
    <property type="match status" value="1"/>
</dbReference>
<dbReference type="Gene3D" id="3.40.1350.10">
    <property type="match status" value="1"/>
</dbReference>
<dbReference type="GO" id="GO:0015666">
    <property type="term" value="F:restriction endodeoxyribonuclease activity"/>
    <property type="evidence" value="ECO:0007669"/>
    <property type="project" value="TreeGrafter"/>
</dbReference>
<dbReference type="SUPFAM" id="SSF52980">
    <property type="entry name" value="Restriction endonuclease-like"/>
    <property type="match status" value="1"/>
</dbReference>
<comment type="caution">
    <text evidence="3">The sequence shown here is derived from an EMBL/GenBank/DDBJ whole genome shotgun (WGS) entry which is preliminary data.</text>
</comment>
<keyword evidence="4" id="KW-1185">Reference proteome</keyword>
<dbReference type="InterPro" id="IPR011856">
    <property type="entry name" value="tRNA_endonuc-like_dom_sf"/>
</dbReference>
<dbReference type="InterPro" id="IPR025745">
    <property type="entry name" value="Mrr-like_N_dom"/>
</dbReference>
<evidence type="ECO:0000313" key="4">
    <source>
        <dbReference type="Proteomes" id="UP000534388"/>
    </source>
</evidence>
<dbReference type="AlphaFoldDB" id="A0A7W2EX53"/>
<dbReference type="InterPro" id="IPR007560">
    <property type="entry name" value="Restrct_endonuc_IV_Mrr"/>
</dbReference>
<evidence type="ECO:0000259" key="2">
    <source>
        <dbReference type="Pfam" id="PF14338"/>
    </source>
</evidence>
<dbReference type="Proteomes" id="UP000534388">
    <property type="component" value="Unassembled WGS sequence"/>
</dbReference>
<dbReference type="PANTHER" id="PTHR30015:SF7">
    <property type="entry name" value="TYPE IV METHYL-DIRECTED RESTRICTION ENZYME ECOKMRR"/>
    <property type="match status" value="1"/>
</dbReference>
<evidence type="ECO:0000259" key="1">
    <source>
        <dbReference type="Pfam" id="PF04471"/>
    </source>
</evidence>
<dbReference type="InterPro" id="IPR011335">
    <property type="entry name" value="Restrct_endonuc-II-like"/>
</dbReference>
<reference evidence="3 4" key="1">
    <citation type="submission" date="2020-07" db="EMBL/GenBank/DDBJ databases">
        <title>Novel species isolated from subtropical streams in China.</title>
        <authorList>
            <person name="Lu H."/>
        </authorList>
    </citation>
    <scope>NUCLEOTIDE SEQUENCE [LARGE SCALE GENOMIC DNA]</scope>
    <source>
        <strain evidence="3 4">LX20W</strain>
    </source>
</reference>
<gene>
    <name evidence="3" type="ORF">H3H37_24620</name>
</gene>